<dbReference type="EMBL" id="UOFU01000310">
    <property type="protein sequence ID" value="VAX03101.1"/>
    <property type="molecule type" value="Genomic_DNA"/>
</dbReference>
<keyword evidence="3" id="KW-0963">Cytoplasm</keyword>
<dbReference type="Gene3D" id="1.10.443.10">
    <property type="entry name" value="Intergrase catalytic core"/>
    <property type="match status" value="1"/>
</dbReference>
<dbReference type="Gene3D" id="1.10.150.130">
    <property type="match status" value="1"/>
</dbReference>
<dbReference type="Pfam" id="PF00589">
    <property type="entry name" value="Phage_integrase"/>
    <property type="match status" value="1"/>
</dbReference>
<dbReference type="InterPro" id="IPR013762">
    <property type="entry name" value="Integrase-like_cat_sf"/>
</dbReference>
<gene>
    <name evidence="8" type="ORF">MNBD_GAMMA20-2356</name>
</gene>
<protein>
    <submittedName>
        <fullName evidence="8">Integron integrase IntIPac</fullName>
    </submittedName>
</protein>
<evidence type="ECO:0000256" key="4">
    <source>
        <dbReference type="ARBA" id="ARBA00022908"/>
    </source>
</evidence>
<proteinExistence type="inferred from homology"/>
<dbReference type="InterPro" id="IPR011946">
    <property type="entry name" value="Integrase_integron-type"/>
</dbReference>
<keyword evidence="5" id="KW-0238">DNA-binding</keyword>
<evidence type="ECO:0000256" key="3">
    <source>
        <dbReference type="ARBA" id="ARBA00022490"/>
    </source>
</evidence>
<dbReference type="GO" id="GO:0005737">
    <property type="term" value="C:cytoplasm"/>
    <property type="evidence" value="ECO:0007669"/>
    <property type="project" value="UniProtKB-SubCell"/>
</dbReference>
<dbReference type="InterPro" id="IPR004107">
    <property type="entry name" value="Integrase_SAM-like_N"/>
</dbReference>
<evidence type="ECO:0000313" key="8">
    <source>
        <dbReference type="EMBL" id="VAX03101.1"/>
    </source>
</evidence>
<dbReference type="PANTHER" id="PTHR30349:SF64">
    <property type="entry name" value="PROPHAGE INTEGRASE INTD-RELATED"/>
    <property type="match status" value="1"/>
</dbReference>
<feature type="domain" description="Tyr recombinase" evidence="7">
    <location>
        <begin position="94"/>
        <end position="307"/>
    </location>
</feature>
<dbReference type="NCBIfam" id="TIGR02249">
    <property type="entry name" value="integrase_gron"/>
    <property type="match status" value="1"/>
</dbReference>
<evidence type="ECO:0000259" key="7">
    <source>
        <dbReference type="PROSITE" id="PS51898"/>
    </source>
</evidence>
<dbReference type="PANTHER" id="PTHR30349">
    <property type="entry name" value="PHAGE INTEGRASE-RELATED"/>
    <property type="match status" value="1"/>
</dbReference>
<dbReference type="InterPro" id="IPR011010">
    <property type="entry name" value="DNA_brk_join_enz"/>
</dbReference>
<keyword evidence="4" id="KW-0229">DNA integration</keyword>
<evidence type="ECO:0000256" key="2">
    <source>
        <dbReference type="ARBA" id="ARBA00008857"/>
    </source>
</evidence>
<dbReference type="AlphaFoldDB" id="A0A3B1AN10"/>
<dbReference type="SUPFAM" id="SSF56349">
    <property type="entry name" value="DNA breaking-rejoining enzymes"/>
    <property type="match status" value="1"/>
</dbReference>
<keyword evidence="6" id="KW-0233">DNA recombination</keyword>
<reference evidence="8" key="1">
    <citation type="submission" date="2018-06" db="EMBL/GenBank/DDBJ databases">
        <authorList>
            <person name="Zhirakovskaya E."/>
        </authorList>
    </citation>
    <scope>NUCLEOTIDE SEQUENCE</scope>
</reference>
<dbReference type="Pfam" id="PF13495">
    <property type="entry name" value="Phage_int_SAM_4"/>
    <property type="match status" value="1"/>
</dbReference>
<comment type="subcellular location">
    <subcellularLocation>
        <location evidence="1">Cytoplasm</location>
    </subcellularLocation>
</comment>
<dbReference type="PROSITE" id="PS51898">
    <property type="entry name" value="TYR_RECOMBINASE"/>
    <property type="match status" value="1"/>
</dbReference>
<comment type="similarity">
    <text evidence="2">Belongs to the 'phage' integrase family.</text>
</comment>
<evidence type="ECO:0000256" key="6">
    <source>
        <dbReference type="ARBA" id="ARBA00023172"/>
    </source>
</evidence>
<dbReference type="GO" id="GO:0006310">
    <property type="term" value="P:DNA recombination"/>
    <property type="evidence" value="ECO:0007669"/>
    <property type="project" value="UniProtKB-KW"/>
</dbReference>
<dbReference type="FunFam" id="1.10.443.10:FF:000007">
    <property type="entry name" value="Tyrosine recombinase XerC"/>
    <property type="match status" value="1"/>
</dbReference>
<organism evidence="8">
    <name type="scientific">hydrothermal vent metagenome</name>
    <dbReference type="NCBI Taxonomy" id="652676"/>
    <lineage>
        <taxon>unclassified sequences</taxon>
        <taxon>metagenomes</taxon>
        <taxon>ecological metagenomes</taxon>
    </lineage>
</organism>
<name>A0A3B1AN10_9ZZZZ</name>
<evidence type="ECO:0000256" key="5">
    <source>
        <dbReference type="ARBA" id="ARBA00023125"/>
    </source>
</evidence>
<dbReference type="InterPro" id="IPR050090">
    <property type="entry name" value="Tyrosine_recombinase_XerCD"/>
</dbReference>
<evidence type="ECO:0000256" key="1">
    <source>
        <dbReference type="ARBA" id="ARBA00004496"/>
    </source>
</evidence>
<feature type="non-terminal residue" evidence="8">
    <location>
        <position position="1"/>
    </location>
</feature>
<dbReference type="GO" id="GO:0015074">
    <property type="term" value="P:DNA integration"/>
    <property type="evidence" value="ECO:0007669"/>
    <property type="project" value="UniProtKB-KW"/>
</dbReference>
<dbReference type="InterPro" id="IPR010998">
    <property type="entry name" value="Integrase_recombinase_N"/>
</dbReference>
<dbReference type="GO" id="GO:0003677">
    <property type="term" value="F:DNA binding"/>
    <property type="evidence" value="ECO:0007669"/>
    <property type="project" value="UniProtKB-KW"/>
</dbReference>
<accession>A0A3B1AN10</accession>
<sequence>DLMRRLHYSIHTERAYCDWVSRFVRFHQLESRDALCADAKGKVETFLTHLAVQANVAASTQNQAFNALVFLFKRVLEQPLENVSTTRSRNKEPRIPVVLTRDEVKQVLALLEGASELVVKLLYGCGLRITEAVRLRVQDIDYGYKQVTVRNGKGNKDRVTPFPGNLEPLIKNHLERVQLIHEQDLEKGYGAVYLPFALARKYPQAETDWNWQYVFPSRQLSEDPRSKVTRRHHLDQSVVNKAIKQAVRRAGIVKKVSAHTFRHSFATHLLQRGTDIRTIQSLLGHRDLQTTMIYTHVLKQGGEGVVSPLEDL</sequence>
<dbReference type="CDD" id="cd01193">
    <property type="entry name" value="INT_IntI_C"/>
    <property type="match status" value="1"/>
</dbReference>
<dbReference type="InterPro" id="IPR002104">
    <property type="entry name" value="Integrase_catalytic"/>
</dbReference>